<dbReference type="Pfam" id="PF13511">
    <property type="entry name" value="DUF4124"/>
    <property type="match status" value="1"/>
</dbReference>
<protein>
    <recommendedName>
        <fullName evidence="2">DUF4124 domain-containing protein</fullName>
    </recommendedName>
</protein>
<dbReference type="InterPro" id="IPR025392">
    <property type="entry name" value="DUF4124"/>
</dbReference>
<evidence type="ECO:0000313" key="4">
    <source>
        <dbReference type="Proteomes" id="UP001205843"/>
    </source>
</evidence>
<gene>
    <name evidence="3" type="ORF">J2T57_002116</name>
</gene>
<comment type="caution">
    <text evidence="3">The sequence shown here is derived from an EMBL/GenBank/DDBJ whole genome shotgun (WGS) entry which is preliminary data.</text>
</comment>
<dbReference type="RefSeq" id="WP_253477676.1">
    <property type="nucleotide sequence ID" value="NZ_JALJXV010000004.1"/>
</dbReference>
<evidence type="ECO:0000256" key="1">
    <source>
        <dbReference type="SAM" id="MobiDB-lite"/>
    </source>
</evidence>
<proteinExistence type="predicted"/>
<dbReference type="EMBL" id="JALJXV010000004">
    <property type="protein sequence ID" value="MCP1674978.1"/>
    <property type="molecule type" value="Genomic_DNA"/>
</dbReference>
<sequence>MKSFGLWISLALGIAILVGTQAQSRDIYRWVDADGTVSYGQTPPQGVDAERIRSSSAPPTPAETASEDADDAPMEAEGGNGMQLSDEQQEVLAQECERARENLAVLENPATRRIQAGEDEVQVLTEERRAALVAENREFIDEWCG</sequence>
<name>A0AAE3G4F0_9GAMM</name>
<accession>A0AAE3G4F0</accession>
<evidence type="ECO:0000259" key="2">
    <source>
        <dbReference type="Pfam" id="PF13511"/>
    </source>
</evidence>
<feature type="compositionally biased region" description="Acidic residues" evidence="1">
    <location>
        <begin position="65"/>
        <end position="74"/>
    </location>
</feature>
<organism evidence="3 4">
    <name type="scientific">Natronocella acetinitrilica</name>
    <dbReference type="NCBI Taxonomy" id="414046"/>
    <lineage>
        <taxon>Bacteria</taxon>
        <taxon>Pseudomonadati</taxon>
        <taxon>Pseudomonadota</taxon>
        <taxon>Gammaproteobacteria</taxon>
        <taxon>Chromatiales</taxon>
        <taxon>Ectothiorhodospiraceae</taxon>
        <taxon>Natronocella</taxon>
    </lineage>
</organism>
<dbReference type="Proteomes" id="UP001205843">
    <property type="component" value="Unassembled WGS sequence"/>
</dbReference>
<dbReference type="AlphaFoldDB" id="A0AAE3G4F0"/>
<feature type="domain" description="DUF4124" evidence="2">
    <location>
        <begin position="17"/>
        <end position="66"/>
    </location>
</feature>
<feature type="region of interest" description="Disordered" evidence="1">
    <location>
        <begin position="36"/>
        <end position="90"/>
    </location>
</feature>
<evidence type="ECO:0000313" key="3">
    <source>
        <dbReference type="EMBL" id="MCP1674978.1"/>
    </source>
</evidence>
<reference evidence="3" key="1">
    <citation type="submission" date="2022-03" db="EMBL/GenBank/DDBJ databases">
        <title>Genomic Encyclopedia of Type Strains, Phase III (KMG-III): the genomes of soil and plant-associated and newly described type strains.</title>
        <authorList>
            <person name="Whitman W."/>
        </authorList>
    </citation>
    <scope>NUCLEOTIDE SEQUENCE</scope>
    <source>
        <strain evidence="3">ANL 6-2</strain>
    </source>
</reference>
<keyword evidence="4" id="KW-1185">Reference proteome</keyword>